<keyword evidence="3" id="KW-1185">Reference proteome</keyword>
<organism evidence="2 3">
    <name type="scientific">Parasponia andersonii</name>
    <name type="common">Sponia andersonii</name>
    <dbReference type="NCBI Taxonomy" id="3476"/>
    <lineage>
        <taxon>Eukaryota</taxon>
        <taxon>Viridiplantae</taxon>
        <taxon>Streptophyta</taxon>
        <taxon>Embryophyta</taxon>
        <taxon>Tracheophyta</taxon>
        <taxon>Spermatophyta</taxon>
        <taxon>Magnoliopsida</taxon>
        <taxon>eudicotyledons</taxon>
        <taxon>Gunneridae</taxon>
        <taxon>Pentapetalae</taxon>
        <taxon>rosids</taxon>
        <taxon>fabids</taxon>
        <taxon>Rosales</taxon>
        <taxon>Cannabaceae</taxon>
        <taxon>Parasponia</taxon>
    </lineage>
</organism>
<accession>A0A2P5AYP8</accession>
<name>A0A2P5AYP8_PARAD</name>
<dbReference type="Proteomes" id="UP000237105">
    <property type="component" value="Unassembled WGS sequence"/>
</dbReference>
<dbReference type="AlphaFoldDB" id="A0A2P5AYP8"/>
<evidence type="ECO:0000313" key="3">
    <source>
        <dbReference type="Proteomes" id="UP000237105"/>
    </source>
</evidence>
<reference evidence="3" key="1">
    <citation type="submission" date="2016-06" db="EMBL/GenBank/DDBJ databases">
        <title>Parallel loss of symbiosis genes in relatives of nitrogen-fixing non-legume Parasponia.</title>
        <authorList>
            <person name="Van Velzen R."/>
            <person name="Holmer R."/>
            <person name="Bu F."/>
            <person name="Rutten L."/>
            <person name="Van Zeijl A."/>
            <person name="Liu W."/>
            <person name="Santuari L."/>
            <person name="Cao Q."/>
            <person name="Sharma T."/>
            <person name="Shen D."/>
            <person name="Roswanjaya Y."/>
            <person name="Wardhani T."/>
            <person name="Kalhor M.S."/>
            <person name="Jansen J."/>
            <person name="Van den Hoogen J."/>
            <person name="Gungor B."/>
            <person name="Hartog M."/>
            <person name="Hontelez J."/>
            <person name="Verver J."/>
            <person name="Yang W.-C."/>
            <person name="Schijlen E."/>
            <person name="Repin R."/>
            <person name="Schilthuizen M."/>
            <person name="Schranz E."/>
            <person name="Heidstra R."/>
            <person name="Miyata K."/>
            <person name="Fedorova E."/>
            <person name="Kohlen W."/>
            <person name="Bisseling T."/>
            <person name="Smit S."/>
            <person name="Geurts R."/>
        </authorList>
    </citation>
    <scope>NUCLEOTIDE SEQUENCE [LARGE SCALE GENOMIC DNA]</scope>
    <source>
        <strain evidence="3">cv. WU1-14</strain>
    </source>
</reference>
<evidence type="ECO:0000313" key="2">
    <source>
        <dbReference type="EMBL" id="PON41641.1"/>
    </source>
</evidence>
<gene>
    <name evidence="2" type="ORF">PanWU01x14_288150</name>
</gene>
<keyword evidence="1" id="KW-0175">Coiled coil</keyword>
<feature type="coiled-coil region" evidence="1">
    <location>
        <begin position="47"/>
        <end position="88"/>
    </location>
</feature>
<protein>
    <submittedName>
        <fullName evidence="2">Uncharacterized protein</fullName>
    </submittedName>
</protein>
<dbReference type="EMBL" id="JXTB01000411">
    <property type="protein sequence ID" value="PON41641.1"/>
    <property type="molecule type" value="Genomic_DNA"/>
</dbReference>
<feature type="non-terminal residue" evidence="2">
    <location>
        <position position="1"/>
    </location>
</feature>
<proteinExistence type="predicted"/>
<sequence length="107" mass="12458">TAAAAILMHDLILECLKKAKKVEEITQAFKDSDKAHEEERKAFELERQYLLESLTKEKLEKEKLEEKIKELKNIIFEHSNRMKEATTEAAHKAIEEFKATEGKEKSQ</sequence>
<evidence type="ECO:0000256" key="1">
    <source>
        <dbReference type="SAM" id="Coils"/>
    </source>
</evidence>
<comment type="caution">
    <text evidence="2">The sequence shown here is derived from an EMBL/GenBank/DDBJ whole genome shotgun (WGS) entry which is preliminary data.</text>
</comment>